<evidence type="ECO:0000313" key="3">
    <source>
        <dbReference type="Proteomes" id="UP000479710"/>
    </source>
</evidence>
<accession>A0A6G1C3G9</accession>
<feature type="region of interest" description="Disordered" evidence="1">
    <location>
        <begin position="37"/>
        <end position="58"/>
    </location>
</feature>
<organism evidence="2 3">
    <name type="scientific">Oryza meyeriana var. granulata</name>
    <dbReference type="NCBI Taxonomy" id="110450"/>
    <lineage>
        <taxon>Eukaryota</taxon>
        <taxon>Viridiplantae</taxon>
        <taxon>Streptophyta</taxon>
        <taxon>Embryophyta</taxon>
        <taxon>Tracheophyta</taxon>
        <taxon>Spermatophyta</taxon>
        <taxon>Magnoliopsida</taxon>
        <taxon>Liliopsida</taxon>
        <taxon>Poales</taxon>
        <taxon>Poaceae</taxon>
        <taxon>BOP clade</taxon>
        <taxon>Oryzoideae</taxon>
        <taxon>Oryzeae</taxon>
        <taxon>Oryzinae</taxon>
        <taxon>Oryza</taxon>
        <taxon>Oryza meyeriana</taxon>
    </lineage>
</organism>
<dbReference type="Proteomes" id="UP000479710">
    <property type="component" value="Unassembled WGS sequence"/>
</dbReference>
<reference evidence="2 3" key="1">
    <citation type="submission" date="2019-11" db="EMBL/GenBank/DDBJ databases">
        <title>Whole genome sequence of Oryza granulata.</title>
        <authorList>
            <person name="Li W."/>
        </authorList>
    </citation>
    <scope>NUCLEOTIDE SEQUENCE [LARGE SCALE GENOMIC DNA]</scope>
    <source>
        <strain evidence="3">cv. Menghai</strain>
        <tissue evidence="2">Leaf</tissue>
    </source>
</reference>
<dbReference type="AlphaFoldDB" id="A0A6G1C3G9"/>
<feature type="region of interest" description="Disordered" evidence="1">
    <location>
        <begin position="1"/>
        <end position="22"/>
    </location>
</feature>
<feature type="compositionally biased region" description="Polar residues" evidence="1">
    <location>
        <begin position="13"/>
        <end position="22"/>
    </location>
</feature>
<name>A0A6G1C3G9_9ORYZ</name>
<comment type="caution">
    <text evidence="2">The sequence shown here is derived from an EMBL/GenBank/DDBJ whole genome shotgun (WGS) entry which is preliminary data.</text>
</comment>
<keyword evidence="3" id="KW-1185">Reference proteome</keyword>
<gene>
    <name evidence="2" type="ORF">E2562_003663</name>
</gene>
<dbReference type="EMBL" id="SPHZ02000010">
    <property type="protein sequence ID" value="KAF0894779.1"/>
    <property type="molecule type" value="Genomic_DNA"/>
</dbReference>
<evidence type="ECO:0000256" key="1">
    <source>
        <dbReference type="SAM" id="MobiDB-lite"/>
    </source>
</evidence>
<proteinExistence type="predicted"/>
<protein>
    <submittedName>
        <fullName evidence="2">Uncharacterized protein</fullName>
    </submittedName>
</protein>
<evidence type="ECO:0000313" key="2">
    <source>
        <dbReference type="EMBL" id="KAF0894779.1"/>
    </source>
</evidence>
<sequence>MASIPSRVHPRQSFMSSKSTSSLYLWESCSRYRSTRHFPGMTSAPTGSHGRSPAPRLHGTYANLARRSQPTSSDILNKMTPRLRRRCDIDLKWFLAQMPLEPLPLLLI</sequence>